<evidence type="ECO:0000256" key="1">
    <source>
        <dbReference type="SAM" id="MobiDB-lite"/>
    </source>
</evidence>
<evidence type="ECO:0000313" key="4">
    <source>
        <dbReference type="EMBL" id="KAG5459818.1"/>
    </source>
</evidence>
<dbReference type="InterPro" id="IPR027372">
    <property type="entry name" value="Phytase-like_dom"/>
</dbReference>
<dbReference type="PANTHER" id="PTHR37957:SF1">
    <property type="entry name" value="PHYTASE-LIKE DOMAIN-CONTAINING PROTEIN"/>
    <property type="match status" value="1"/>
</dbReference>
<protein>
    <submittedName>
        <fullName evidence="4">Esterase-like activity of phytase-domain-containing protein</fullName>
    </submittedName>
</protein>
<dbReference type="SUPFAM" id="SSF75011">
    <property type="entry name" value="3-carboxy-cis,cis-mucoante lactonizing enzyme"/>
    <property type="match status" value="1"/>
</dbReference>
<comment type="caution">
    <text evidence="4">The sequence shown here is derived from an EMBL/GenBank/DDBJ whole genome shotgun (WGS) entry which is preliminary data.</text>
</comment>
<dbReference type="Pfam" id="PF13449">
    <property type="entry name" value="Phytase-like"/>
    <property type="match status" value="1"/>
</dbReference>
<proteinExistence type="predicted"/>
<feature type="signal peptide" evidence="2">
    <location>
        <begin position="1"/>
        <end position="36"/>
    </location>
</feature>
<dbReference type="Proteomes" id="UP000673691">
    <property type="component" value="Unassembled WGS sequence"/>
</dbReference>
<name>A0A8H8DIN2_9FUNG</name>
<dbReference type="PANTHER" id="PTHR37957">
    <property type="entry name" value="BLR7070 PROTEIN"/>
    <property type="match status" value="1"/>
</dbReference>
<gene>
    <name evidence="4" type="ORF">BJ554DRAFT_8224</name>
</gene>
<evidence type="ECO:0000313" key="5">
    <source>
        <dbReference type="Proteomes" id="UP000673691"/>
    </source>
</evidence>
<dbReference type="AlphaFoldDB" id="A0A8H8DIN2"/>
<keyword evidence="5" id="KW-1185">Reference proteome</keyword>
<dbReference type="OrthoDB" id="425936at2759"/>
<evidence type="ECO:0000256" key="2">
    <source>
        <dbReference type="SAM" id="SignalP"/>
    </source>
</evidence>
<feature type="region of interest" description="Disordered" evidence="1">
    <location>
        <begin position="238"/>
        <end position="265"/>
    </location>
</feature>
<accession>A0A8H8DIN2</accession>
<dbReference type="EMBL" id="JAEFCI010006256">
    <property type="protein sequence ID" value="KAG5459818.1"/>
    <property type="molecule type" value="Genomic_DNA"/>
</dbReference>
<sequence length="503" mass="53441">MITSSRLPRRRPLRAAAPPPVRLPLLLLLLLVACSARRPGDAASAVDFGCGRIANHGLVAVGRIPAAQRDRFGETFGSCSGLAVKRWRRVGGRYEGTLVALPDRGFTPGGTVTVDYADRVNFLEVTLTPGGGGGGGRGTLDARLGGTLKLTDGEGRPLSGLDPARVRKASGGFPMLPKTSAGRVAVDPEALALMPDGTFFVGDEYGPYVYRFSARGKLISAVRPPDAFVPVRKGEVNFSSNNPPAGGAPPVPPDPVTGRQNNQGFEGVTLTPDGEHLVAVLQSATRQDGGDAPGTRRFTRALVYDIRKPKRPKLRAEYVVPLPLFQNATGSTLVAAQSEVLAIGNNRFLMLSRDTGNGFGVGGATSRYRAVDLAVPRHFDELMPVAPKGVLDPIVKPAKLTPFININDNSELAKFGLHNGEPNDVTNLSEKWESLALASALDPDRPDDYFLFVGNDNDFLTTDGFQVGVPYNAGVDVPTTILVYRLTIPKSVSGGCLAQKRSD</sequence>
<feature type="compositionally biased region" description="Pro residues" evidence="1">
    <location>
        <begin position="246"/>
        <end position="255"/>
    </location>
</feature>
<evidence type="ECO:0000259" key="3">
    <source>
        <dbReference type="Pfam" id="PF13449"/>
    </source>
</evidence>
<dbReference type="PROSITE" id="PS51257">
    <property type="entry name" value="PROKAR_LIPOPROTEIN"/>
    <property type="match status" value="1"/>
</dbReference>
<reference evidence="4 5" key="1">
    <citation type="journal article" name="Sci. Rep.">
        <title>Genome-scale phylogenetic analyses confirm Olpidium as the closest living zoosporic fungus to the non-flagellated, terrestrial fungi.</title>
        <authorList>
            <person name="Chang Y."/>
            <person name="Rochon D."/>
            <person name="Sekimoto S."/>
            <person name="Wang Y."/>
            <person name="Chovatia M."/>
            <person name="Sandor L."/>
            <person name="Salamov A."/>
            <person name="Grigoriev I.V."/>
            <person name="Stajich J.E."/>
            <person name="Spatafora J.W."/>
        </authorList>
    </citation>
    <scope>NUCLEOTIDE SEQUENCE [LARGE SCALE GENOMIC DNA]</scope>
    <source>
        <strain evidence="4">S191</strain>
    </source>
</reference>
<feature type="chain" id="PRO_5034889807" evidence="2">
    <location>
        <begin position="37"/>
        <end position="503"/>
    </location>
</feature>
<organism evidence="4 5">
    <name type="scientific">Olpidium bornovanus</name>
    <dbReference type="NCBI Taxonomy" id="278681"/>
    <lineage>
        <taxon>Eukaryota</taxon>
        <taxon>Fungi</taxon>
        <taxon>Fungi incertae sedis</taxon>
        <taxon>Olpidiomycota</taxon>
        <taxon>Olpidiomycotina</taxon>
        <taxon>Olpidiomycetes</taxon>
        <taxon>Olpidiales</taxon>
        <taxon>Olpidiaceae</taxon>
        <taxon>Olpidium</taxon>
    </lineage>
</organism>
<feature type="domain" description="Phytase-like" evidence="3">
    <location>
        <begin position="75"/>
        <end position="459"/>
    </location>
</feature>
<keyword evidence="2" id="KW-0732">Signal</keyword>